<dbReference type="InterPro" id="IPR003795">
    <property type="entry name" value="DUF192"/>
</dbReference>
<dbReference type="Gene3D" id="2.60.120.1140">
    <property type="entry name" value="Protein of unknown function DUF192"/>
    <property type="match status" value="1"/>
</dbReference>
<dbReference type="Pfam" id="PF02643">
    <property type="entry name" value="DUF192"/>
    <property type="match status" value="1"/>
</dbReference>
<accession>A0A1F6EYW8</accession>
<organism evidence="1 2">
    <name type="scientific">Candidatus Kaiserbacteria bacterium RIFCSPLOWO2_02_FULL_55_12</name>
    <dbReference type="NCBI Taxonomy" id="1798522"/>
    <lineage>
        <taxon>Bacteria</taxon>
        <taxon>Candidatus Kaiseribacteriota</taxon>
    </lineage>
</organism>
<reference evidence="1 2" key="1">
    <citation type="journal article" date="2016" name="Nat. Commun.">
        <title>Thousands of microbial genomes shed light on interconnected biogeochemical processes in an aquifer system.</title>
        <authorList>
            <person name="Anantharaman K."/>
            <person name="Brown C.T."/>
            <person name="Hug L.A."/>
            <person name="Sharon I."/>
            <person name="Castelle C.J."/>
            <person name="Probst A.J."/>
            <person name="Thomas B.C."/>
            <person name="Singh A."/>
            <person name="Wilkins M.J."/>
            <person name="Karaoz U."/>
            <person name="Brodie E.L."/>
            <person name="Williams K.H."/>
            <person name="Hubbard S.S."/>
            <person name="Banfield J.F."/>
        </authorList>
    </citation>
    <scope>NUCLEOTIDE SEQUENCE [LARGE SCALE GENOMIC DNA]</scope>
</reference>
<sequence length="73" mass="7999">MKDMLVPIDIFWLDSDGHLVSIISDIATSTYPDVFYPIAPARYVLETAAGFAETHAIATGTPLLLKNFQTVSK</sequence>
<dbReference type="EMBL" id="MFMJ01000047">
    <property type="protein sequence ID" value="OGG78810.1"/>
    <property type="molecule type" value="Genomic_DNA"/>
</dbReference>
<dbReference type="Proteomes" id="UP000178919">
    <property type="component" value="Unassembled WGS sequence"/>
</dbReference>
<protein>
    <recommendedName>
        <fullName evidence="3">DUF192 domain-containing protein</fullName>
    </recommendedName>
</protein>
<evidence type="ECO:0000313" key="1">
    <source>
        <dbReference type="EMBL" id="OGG78810.1"/>
    </source>
</evidence>
<proteinExistence type="predicted"/>
<name>A0A1F6EYW8_9BACT</name>
<dbReference type="InterPro" id="IPR038695">
    <property type="entry name" value="Saro_0823-like_sf"/>
</dbReference>
<gene>
    <name evidence="1" type="ORF">A3J11_02235</name>
</gene>
<dbReference type="AlphaFoldDB" id="A0A1F6EYW8"/>
<evidence type="ECO:0008006" key="3">
    <source>
        <dbReference type="Google" id="ProtNLM"/>
    </source>
</evidence>
<comment type="caution">
    <text evidence="1">The sequence shown here is derived from an EMBL/GenBank/DDBJ whole genome shotgun (WGS) entry which is preliminary data.</text>
</comment>
<evidence type="ECO:0000313" key="2">
    <source>
        <dbReference type="Proteomes" id="UP000178919"/>
    </source>
</evidence>